<dbReference type="Pfam" id="PF01262">
    <property type="entry name" value="AlaDh_PNT_C"/>
    <property type="match status" value="1"/>
</dbReference>
<feature type="binding site" evidence="7">
    <location>
        <position position="75"/>
    </location>
    <ligand>
        <name>substrate</name>
    </ligand>
</feature>
<dbReference type="EMBL" id="SMGD01000017">
    <property type="protein sequence ID" value="TCK46806.1"/>
    <property type="molecule type" value="Genomic_DNA"/>
</dbReference>
<dbReference type="Gene3D" id="3.40.50.720">
    <property type="entry name" value="NAD(P)-binding Rossmann-like Domain"/>
    <property type="match status" value="2"/>
</dbReference>
<name>A0A4R1J8E8_9GAMM</name>
<proteinExistence type="inferred from homology"/>
<dbReference type="EC" id="1.4.1.1" evidence="2 5"/>
<feature type="domain" description="Alanine dehydrogenase/pyridine nucleotide transhydrogenase NAD(H)-binding" evidence="10">
    <location>
        <begin position="149"/>
        <end position="297"/>
    </location>
</feature>
<feature type="binding site" evidence="9">
    <location>
        <position position="327"/>
    </location>
    <ligand>
        <name>Mg(2+)</name>
        <dbReference type="ChEBI" id="CHEBI:18420"/>
    </ligand>
</feature>
<dbReference type="PIRSF" id="PIRSF000183">
    <property type="entry name" value="Alanine_dh"/>
    <property type="match status" value="1"/>
</dbReference>
<dbReference type="GO" id="GO:0005886">
    <property type="term" value="C:plasma membrane"/>
    <property type="evidence" value="ECO:0007669"/>
    <property type="project" value="TreeGrafter"/>
</dbReference>
<evidence type="ECO:0000256" key="8">
    <source>
        <dbReference type="PIRSR" id="PIRSR000183-3"/>
    </source>
</evidence>
<evidence type="ECO:0000256" key="5">
    <source>
        <dbReference type="PIRNR" id="PIRNR000183"/>
    </source>
</evidence>
<dbReference type="GO" id="GO:0000286">
    <property type="term" value="F:alanine dehydrogenase activity"/>
    <property type="evidence" value="ECO:0007669"/>
    <property type="project" value="UniProtKB-UniRule"/>
</dbReference>
<organism evidence="12 13">
    <name type="scientific">Celerinatantimonas diazotrophica</name>
    <dbReference type="NCBI Taxonomy" id="412034"/>
    <lineage>
        <taxon>Bacteria</taxon>
        <taxon>Pseudomonadati</taxon>
        <taxon>Pseudomonadota</taxon>
        <taxon>Gammaproteobacteria</taxon>
        <taxon>Celerinatantimonadaceae</taxon>
        <taxon>Celerinatantimonas</taxon>
    </lineage>
</organism>
<comment type="caution">
    <text evidence="12">The sequence shown here is derived from an EMBL/GenBank/DDBJ whole genome shotgun (WGS) entry which is preliminary data.</text>
</comment>
<dbReference type="NCBIfam" id="TIGR00518">
    <property type="entry name" value="alaDH"/>
    <property type="match status" value="1"/>
</dbReference>
<evidence type="ECO:0000256" key="4">
    <source>
        <dbReference type="ARBA" id="ARBA00023027"/>
    </source>
</evidence>
<dbReference type="SUPFAM" id="SSF52283">
    <property type="entry name" value="Formate/glycerate dehydrogenase catalytic domain-like"/>
    <property type="match status" value="1"/>
</dbReference>
<feature type="binding site" evidence="8">
    <location>
        <begin position="298"/>
        <end position="301"/>
    </location>
    <ligand>
        <name>NAD(+)</name>
        <dbReference type="ChEBI" id="CHEBI:57540"/>
    </ligand>
</feature>
<protein>
    <recommendedName>
        <fullName evidence="2 5">Alanine dehydrogenase</fullName>
        <ecNumber evidence="2 5">1.4.1.1</ecNumber>
    </recommendedName>
</protein>
<evidence type="ECO:0000259" key="10">
    <source>
        <dbReference type="SMART" id="SM01002"/>
    </source>
</evidence>
<evidence type="ECO:0000259" key="11">
    <source>
        <dbReference type="SMART" id="SM01003"/>
    </source>
</evidence>
<dbReference type="GO" id="GO:0000166">
    <property type="term" value="F:nucleotide binding"/>
    <property type="evidence" value="ECO:0007669"/>
    <property type="project" value="UniProtKB-KW"/>
</dbReference>
<dbReference type="Pfam" id="PF05222">
    <property type="entry name" value="AlaDh_PNT_N"/>
    <property type="match status" value="1"/>
</dbReference>
<dbReference type="SMART" id="SM01002">
    <property type="entry name" value="AlaDh_PNT_C"/>
    <property type="match status" value="1"/>
</dbReference>
<feature type="binding site" evidence="8">
    <location>
        <position position="203"/>
    </location>
    <ligand>
        <name>NAD(+)</name>
        <dbReference type="ChEBI" id="CHEBI:57540"/>
    </ligand>
</feature>
<sequence length="369" mass="39396">MRIGVPKEIKPQEHRVGLTPGNARELVEAGHQLLIERGAGIGSGFTDKEYQQAGAMICDNPSDIFADGELIVKVKEPLAIERAQLHSEQILFTYLHLAADRTLCQELLTSGCTCISYETVTNAAGQLPLLLPMSEIAGRLSVQAGANALEKSHSGRGVLLSGVAGVPAAKVVILGAGIVGSNAAYIAFGMGAQVLVMDKDVQRLRALDNLYHGRIQTRYANTDTLKQSLCDADLVICGALIPGAKSPKLIPRNYLTHMQDGAVIVDVAIDQGGCCESSTPTTHQNPTYLVDGIVHYCVANMPAAVARTSTLALNQVTQPYIIQLANHGLDALKNNHELQTGLNIFCGQLTHPTVAESLGLTYTPYVQLR</sequence>
<evidence type="ECO:0000256" key="2">
    <source>
        <dbReference type="ARBA" id="ARBA00012897"/>
    </source>
</evidence>
<feature type="domain" description="Alanine dehydrogenase/pyridine nucleotide transhydrogenase N-terminal" evidence="11">
    <location>
        <begin position="4"/>
        <end position="137"/>
    </location>
</feature>
<keyword evidence="4 5" id="KW-0520">NAD</keyword>
<feature type="active site" description="Proton donor/acceptor" evidence="6">
    <location>
        <position position="96"/>
    </location>
</feature>
<dbReference type="InterPro" id="IPR036291">
    <property type="entry name" value="NAD(P)-bd_dom_sf"/>
</dbReference>
<feature type="active site" description="Proton donor/acceptor" evidence="6">
    <location>
        <position position="270"/>
    </location>
</feature>
<comment type="similarity">
    <text evidence="1 5">Belongs to the AlaDH/PNT family.</text>
</comment>
<dbReference type="InterPro" id="IPR008143">
    <property type="entry name" value="Ala_DH/PNT_CS2"/>
</dbReference>
<dbReference type="SUPFAM" id="SSF51735">
    <property type="entry name" value="NAD(P)-binding Rossmann-fold domains"/>
    <property type="match status" value="1"/>
</dbReference>
<feature type="binding site" evidence="8">
    <location>
        <position position="198"/>
    </location>
    <ligand>
        <name>NAD(+)</name>
        <dbReference type="ChEBI" id="CHEBI:57540"/>
    </ligand>
</feature>
<dbReference type="InterPro" id="IPR007698">
    <property type="entry name" value="AlaDH/PNT_NAD(H)-bd"/>
</dbReference>
<dbReference type="InterPro" id="IPR007886">
    <property type="entry name" value="AlaDH/PNT_N"/>
</dbReference>
<evidence type="ECO:0000256" key="7">
    <source>
        <dbReference type="PIRSR" id="PIRSR000183-2"/>
    </source>
</evidence>
<gene>
    <name evidence="12" type="ORF">EV690_3394</name>
</gene>
<evidence type="ECO:0000256" key="3">
    <source>
        <dbReference type="ARBA" id="ARBA00023002"/>
    </source>
</evidence>
<dbReference type="PANTHER" id="PTHR42795:SF1">
    <property type="entry name" value="ALANINE DEHYDROGENASE"/>
    <property type="match status" value="1"/>
</dbReference>
<keyword evidence="8" id="KW-0547">Nucleotide-binding</keyword>
<feature type="binding site" evidence="8">
    <location>
        <position position="134"/>
    </location>
    <ligand>
        <name>NAD(+)</name>
        <dbReference type="ChEBI" id="CHEBI:57540"/>
    </ligand>
</feature>
<dbReference type="PROSITE" id="PS00837">
    <property type="entry name" value="ALADH_PNT_2"/>
    <property type="match status" value="1"/>
</dbReference>
<comment type="catalytic activity">
    <reaction evidence="5">
        <text>L-alanine + NAD(+) + H2O = pyruvate + NH4(+) + NADH + H(+)</text>
        <dbReference type="Rhea" id="RHEA:18405"/>
        <dbReference type="ChEBI" id="CHEBI:15361"/>
        <dbReference type="ChEBI" id="CHEBI:15377"/>
        <dbReference type="ChEBI" id="CHEBI:15378"/>
        <dbReference type="ChEBI" id="CHEBI:28938"/>
        <dbReference type="ChEBI" id="CHEBI:57540"/>
        <dbReference type="ChEBI" id="CHEBI:57945"/>
        <dbReference type="ChEBI" id="CHEBI:57972"/>
        <dbReference type="EC" id="1.4.1.1"/>
    </reaction>
</comment>
<feature type="binding site" evidence="7">
    <location>
        <position position="15"/>
    </location>
    <ligand>
        <name>substrate</name>
    </ligand>
</feature>
<dbReference type="OrthoDB" id="9804592at2"/>
<dbReference type="FunFam" id="3.40.50.720:FF:000049">
    <property type="entry name" value="Alanine dehydrogenase"/>
    <property type="match status" value="1"/>
</dbReference>
<evidence type="ECO:0000256" key="9">
    <source>
        <dbReference type="PIRSR" id="PIRSR000183-4"/>
    </source>
</evidence>
<evidence type="ECO:0000313" key="13">
    <source>
        <dbReference type="Proteomes" id="UP000295565"/>
    </source>
</evidence>
<dbReference type="Proteomes" id="UP000295565">
    <property type="component" value="Unassembled WGS sequence"/>
</dbReference>
<accession>A0A4R1J8E8</accession>
<dbReference type="RefSeq" id="WP_131914131.1">
    <property type="nucleotide sequence ID" value="NZ_OU594967.1"/>
</dbReference>
<dbReference type="SMART" id="SM01003">
    <property type="entry name" value="AlaDh_PNT_N"/>
    <property type="match status" value="1"/>
</dbReference>
<dbReference type="GO" id="GO:0042853">
    <property type="term" value="P:L-alanine catabolic process"/>
    <property type="evidence" value="ECO:0007669"/>
    <property type="project" value="InterPro"/>
</dbReference>
<feature type="binding site" evidence="8">
    <location>
        <begin position="267"/>
        <end position="270"/>
    </location>
    <ligand>
        <name>NAD(+)</name>
        <dbReference type="ChEBI" id="CHEBI:57540"/>
    </ligand>
</feature>
<evidence type="ECO:0000256" key="6">
    <source>
        <dbReference type="PIRSR" id="PIRSR000183-1"/>
    </source>
</evidence>
<dbReference type="AlphaFoldDB" id="A0A4R1J8E8"/>
<dbReference type="PANTHER" id="PTHR42795">
    <property type="entry name" value="ALANINE DEHYDROGENASE"/>
    <property type="match status" value="1"/>
</dbReference>
<keyword evidence="3 5" id="KW-0560">Oxidoreductase</keyword>
<dbReference type="InterPro" id="IPR008141">
    <property type="entry name" value="Ala_DH"/>
</dbReference>
<evidence type="ECO:0000256" key="1">
    <source>
        <dbReference type="ARBA" id="ARBA00005689"/>
    </source>
</evidence>
<reference evidence="12 13" key="1">
    <citation type="submission" date="2019-03" db="EMBL/GenBank/DDBJ databases">
        <title>Genomic Encyclopedia of Type Strains, Phase IV (KMG-IV): sequencing the most valuable type-strain genomes for metagenomic binning, comparative biology and taxonomic classification.</title>
        <authorList>
            <person name="Goeker M."/>
        </authorList>
    </citation>
    <scope>NUCLEOTIDE SEQUENCE [LARGE SCALE GENOMIC DNA]</scope>
    <source>
        <strain evidence="12 13">DSM 18577</strain>
    </source>
</reference>
<keyword evidence="13" id="KW-1185">Reference proteome</keyword>
<evidence type="ECO:0000313" key="12">
    <source>
        <dbReference type="EMBL" id="TCK46806.1"/>
    </source>
</evidence>
<dbReference type="CDD" id="cd05305">
    <property type="entry name" value="L-AlaDH"/>
    <property type="match status" value="1"/>
</dbReference>